<evidence type="ECO:0000256" key="1">
    <source>
        <dbReference type="ARBA" id="ARBA00004141"/>
    </source>
</evidence>
<keyword evidence="4 7" id="KW-0812">Transmembrane</keyword>
<dbReference type="InterPro" id="IPR036291">
    <property type="entry name" value="NAD(P)-bd_dom_sf"/>
</dbReference>
<dbReference type="PANTHER" id="PTHR42751:SF3">
    <property type="entry name" value="SODIUM_GLUTAMATE SYMPORTER"/>
    <property type="match status" value="1"/>
</dbReference>
<accession>A0A1F4UPP1</accession>
<evidence type="ECO:0000313" key="10">
    <source>
        <dbReference type="EMBL" id="OGC46896.1"/>
    </source>
</evidence>
<evidence type="ECO:0000259" key="8">
    <source>
        <dbReference type="Pfam" id="PF00999"/>
    </source>
</evidence>
<feature type="transmembrane region" description="Helical" evidence="7">
    <location>
        <begin position="320"/>
        <end position="344"/>
    </location>
</feature>
<dbReference type="InterPro" id="IPR006153">
    <property type="entry name" value="Cation/H_exchanger_TM"/>
</dbReference>
<dbReference type="InterPro" id="IPR038770">
    <property type="entry name" value="Na+/solute_symporter_sf"/>
</dbReference>
<comment type="caution">
    <text evidence="10">The sequence shown here is derived from an EMBL/GenBank/DDBJ whole genome shotgun (WGS) entry which is preliminary data.</text>
</comment>
<organism evidence="10 11">
    <name type="scientific">candidate division WWE3 bacterium RIFCSPHIGHO2_01_FULL_35_17</name>
    <dbReference type="NCBI Taxonomy" id="1802614"/>
    <lineage>
        <taxon>Bacteria</taxon>
        <taxon>Katanobacteria</taxon>
    </lineage>
</organism>
<feature type="transmembrane region" description="Helical" evidence="7">
    <location>
        <begin position="211"/>
        <end position="231"/>
    </location>
</feature>
<dbReference type="GO" id="GO:0006813">
    <property type="term" value="P:potassium ion transport"/>
    <property type="evidence" value="ECO:0007669"/>
    <property type="project" value="InterPro"/>
</dbReference>
<dbReference type="GO" id="GO:0016020">
    <property type="term" value="C:membrane"/>
    <property type="evidence" value="ECO:0007669"/>
    <property type="project" value="UniProtKB-SubCell"/>
</dbReference>
<feature type="transmembrane region" description="Helical" evidence="7">
    <location>
        <begin position="145"/>
        <end position="168"/>
    </location>
</feature>
<feature type="transmembrane region" description="Helical" evidence="7">
    <location>
        <begin position="55"/>
        <end position="72"/>
    </location>
</feature>
<dbReference type="InterPro" id="IPR003148">
    <property type="entry name" value="RCK_N"/>
</dbReference>
<dbReference type="Gene3D" id="1.20.1530.20">
    <property type="match status" value="1"/>
</dbReference>
<protein>
    <submittedName>
        <fullName evidence="10">Sodium:proton exchanger</fullName>
    </submittedName>
</protein>
<evidence type="ECO:0000259" key="9">
    <source>
        <dbReference type="Pfam" id="PF02254"/>
    </source>
</evidence>
<feature type="transmembrane region" description="Helical" evidence="7">
    <location>
        <begin position="114"/>
        <end position="133"/>
    </location>
</feature>
<evidence type="ECO:0000256" key="3">
    <source>
        <dbReference type="ARBA" id="ARBA00022448"/>
    </source>
</evidence>
<evidence type="ECO:0000256" key="6">
    <source>
        <dbReference type="ARBA" id="ARBA00023136"/>
    </source>
</evidence>
<comment type="subcellular location">
    <subcellularLocation>
        <location evidence="1">Membrane</location>
        <topology evidence="1">Multi-pass membrane protein</topology>
    </subcellularLocation>
</comment>
<dbReference type="SUPFAM" id="SSF51735">
    <property type="entry name" value="NAD(P)-binding Rossmann-fold domains"/>
    <property type="match status" value="1"/>
</dbReference>
<evidence type="ECO:0000313" key="11">
    <source>
        <dbReference type="Proteomes" id="UP000176444"/>
    </source>
</evidence>
<feature type="transmembrane region" description="Helical" evidence="7">
    <location>
        <begin position="265"/>
        <end position="280"/>
    </location>
</feature>
<dbReference type="Pfam" id="PF02254">
    <property type="entry name" value="TrkA_N"/>
    <property type="match status" value="1"/>
</dbReference>
<dbReference type="Proteomes" id="UP000176444">
    <property type="component" value="Unassembled WGS sequence"/>
</dbReference>
<dbReference type="GO" id="GO:1902600">
    <property type="term" value="P:proton transmembrane transport"/>
    <property type="evidence" value="ECO:0007669"/>
    <property type="project" value="InterPro"/>
</dbReference>
<evidence type="ECO:0000256" key="7">
    <source>
        <dbReference type="SAM" id="Phobius"/>
    </source>
</evidence>
<evidence type="ECO:0000256" key="5">
    <source>
        <dbReference type="ARBA" id="ARBA00022989"/>
    </source>
</evidence>
<keyword evidence="6 7" id="KW-0472">Membrane</keyword>
<feature type="domain" description="Cation/H+ exchanger transmembrane" evidence="8">
    <location>
        <begin position="11"/>
        <end position="363"/>
    </location>
</feature>
<feature type="transmembrane region" description="Helical" evidence="7">
    <location>
        <begin position="6"/>
        <end position="24"/>
    </location>
</feature>
<dbReference type="Pfam" id="PF00999">
    <property type="entry name" value="Na_H_Exchanger"/>
    <property type="match status" value="1"/>
</dbReference>
<dbReference type="EMBL" id="MEUX01000027">
    <property type="protein sequence ID" value="OGC46896.1"/>
    <property type="molecule type" value="Genomic_DNA"/>
</dbReference>
<comment type="similarity">
    <text evidence="2">Belongs to the monovalent cation:proton antiporter 2 (CPA2) transporter (TC 2.A.37) family.</text>
</comment>
<dbReference type="PANTHER" id="PTHR42751">
    <property type="entry name" value="SODIUM/HYDROGEN EXCHANGER FAMILY/TRKA DOMAIN PROTEIN"/>
    <property type="match status" value="1"/>
</dbReference>
<keyword evidence="3" id="KW-0813">Transport</keyword>
<proteinExistence type="inferred from homology"/>
<dbReference type="AlphaFoldDB" id="A0A1F4UPP1"/>
<dbReference type="Gene3D" id="3.40.50.720">
    <property type="entry name" value="NAD(P)-binding Rossmann-like Domain"/>
    <property type="match status" value="1"/>
</dbReference>
<feature type="transmembrane region" description="Helical" evidence="7">
    <location>
        <begin position="237"/>
        <end position="253"/>
    </location>
</feature>
<feature type="domain" description="RCK N-terminal" evidence="9">
    <location>
        <begin position="404"/>
        <end position="518"/>
    </location>
</feature>
<evidence type="ECO:0000256" key="2">
    <source>
        <dbReference type="ARBA" id="ARBA00005551"/>
    </source>
</evidence>
<gene>
    <name evidence="10" type="ORF">A2713_01640</name>
</gene>
<feature type="transmembrane region" description="Helical" evidence="7">
    <location>
        <begin position="286"/>
        <end position="308"/>
    </location>
</feature>
<sequence>MDIFTEISLVIVIATIVSVLMRVLKQPMLIGYILTGVIVGPAVFGVMQSPESLEVFSQFGIALLLFIVGLNLSPKVIREVGKVATITGLGQVVFTSIIGYLISSILGFDKVESFYIAVALTFSSTIIILKLLSDKGDLDSLYGKVSIGFLLVQDILATLFLVVVSASALGDTFGSIAIQLIWKSFLLGLLLFLFIKFILPRLSVYFATSQEFLFLFSIGWGFGLASVFHALGLSIEIGALVAGVTLSLFPYHYEISSKMKPLRDFFLILFFVLLGAELGVDNLSGAIIPALIFSAFVLIGNPLIVMTLMGILRFNKKTGFLSGLTVAQISEFSLILVALGYKLGHVDEKVISVVTLVGLITIAGSSYMIIYSDKLYSFLHSYLGVFERKVKRKTNLDKESYDSILFGYNRIGYDFLGVYRKIGAKYLVVDYDPKVIENLESSGIRCEYGDASDVEFLGELALKDLKMIISTVPNYEDTISLIDKVRSVNESAILMVISHRIDDAYKFYEHGASYVVMPHFLGGTYAASLVERNKFDAAKFEVEKENHLKNLSKRRSLGHEHPTIEKNG</sequence>
<name>A0A1F4UPP1_UNCKA</name>
<keyword evidence="5 7" id="KW-1133">Transmembrane helix</keyword>
<reference evidence="10 11" key="1">
    <citation type="journal article" date="2016" name="Nat. Commun.">
        <title>Thousands of microbial genomes shed light on interconnected biogeochemical processes in an aquifer system.</title>
        <authorList>
            <person name="Anantharaman K."/>
            <person name="Brown C.T."/>
            <person name="Hug L.A."/>
            <person name="Sharon I."/>
            <person name="Castelle C.J."/>
            <person name="Probst A.J."/>
            <person name="Thomas B.C."/>
            <person name="Singh A."/>
            <person name="Wilkins M.J."/>
            <person name="Karaoz U."/>
            <person name="Brodie E.L."/>
            <person name="Williams K.H."/>
            <person name="Hubbard S.S."/>
            <person name="Banfield J.F."/>
        </authorList>
    </citation>
    <scope>NUCLEOTIDE SEQUENCE [LARGE SCALE GENOMIC DNA]</scope>
</reference>
<feature type="transmembrane region" description="Helical" evidence="7">
    <location>
        <begin position="29"/>
        <end position="49"/>
    </location>
</feature>
<feature type="transmembrane region" description="Helical" evidence="7">
    <location>
        <begin position="84"/>
        <end position="108"/>
    </location>
</feature>
<evidence type="ECO:0000256" key="4">
    <source>
        <dbReference type="ARBA" id="ARBA00022692"/>
    </source>
</evidence>
<feature type="transmembrane region" description="Helical" evidence="7">
    <location>
        <begin position="180"/>
        <end position="199"/>
    </location>
</feature>
<feature type="transmembrane region" description="Helical" evidence="7">
    <location>
        <begin position="350"/>
        <end position="370"/>
    </location>
</feature>
<dbReference type="GO" id="GO:0015297">
    <property type="term" value="F:antiporter activity"/>
    <property type="evidence" value="ECO:0007669"/>
    <property type="project" value="InterPro"/>
</dbReference>